<evidence type="ECO:0000259" key="1">
    <source>
        <dbReference type="Pfam" id="PF13881"/>
    </source>
</evidence>
<reference evidence="2" key="2">
    <citation type="submission" date="2021-01" db="EMBL/GenBank/DDBJ databases">
        <authorList>
            <person name="Corre E."/>
            <person name="Pelletier E."/>
            <person name="Niang G."/>
            <person name="Scheremetjew M."/>
            <person name="Finn R."/>
            <person name="Kale V."/>
            <person name="Holt S."/>
            <person name="Cochrane G."/>
            <person name="Meng A."/>
            <person name="Brown T."/>
            <person name="Cohen L."/>
        </authorList>
    </citation>
    <scope>NUCLEOTIDE SEQUENCE</scope>
    <source>
        <strain evidence="2">RCC733</strain>
    </source>
</reference>
<evidence type="ECO:0000313" key="2">
    <source>
        <dbReference type="EMBL" id="CAD9367250.1"/>
    </source>
</evidence>
<feature type="domain" description="UBL3-like ubiquitin" evidence="1">
    <location>
        <begin position="6"/>
        <end position="119"/>
    </location>
</feature>
<dbReference type="Pfam" id="PF13881">
    <property type="entry name" value="Rad60-SLD_2"/>
    <property type="match status" value="1"/>
</dbReference>
<dbReference type="OrthoDB" id="1043111at2759"/>
<dbReference type="PANTHER" id="PTHR13169">
    <property type="entry name" value="UBIQUITIN-LIKE PROTEIN 3 HCG-1 PROTEIN"/>
    <property type="match status" value="1"/>
</dbReference>
<keyword evidence="4" id="KW-1185">Reference proteome</keyword>
<proteinExistence type="predicted"/>
<accession>A0A6U0G513</accession>
<evidence type="ECO:0000313" key="3">
    <source>
        <dbReference type="EMBL" id="GHP03682.1"/>
    </source>
</evidence>
<protein>
    <recommendedName>
        <fullName evidence="1">UBL3-like ubiquitin domain-containing protein</fullName>
    </recommendedName>
</protein>
<evidence type="ECO:0000313" key="4">
    <source>
        <dbReference type="Proteomes" id="UP000660262"/>
    </source>
</evidence>
<reference evidence="3" key="1">
    <citation type="submission" date="2020-10" db="EMBL/GenBank/DDBJ databases">
        <title>Unveiling of a novel bifunctional photoreceptor, Dualchrome1, isolated from a cosmopolitan green alga.</title>
        <authorList>
            <person name="Suzuki S."/>
            <person name="Kawachi M."/>
        </authorList>
    </citation>
    <scope>NUCLEOTIDE SEQUENCE</scope>
    <source>
        <strain evidence="3">NIES 2893</strain>
    </source>
</reference>
<dbReference type="PANTHER" id="PTHR13169:SF0">
    <property type="entry name" value="UBIQUITIN-LIKE PROTEIN 3"/>
    <property type="match status" value="1"/>
</dbReference>
<name>A0A6U0G513_9CHLO</name>
<dbReference type="AlphaFoldDB" id="A0A6U0G513"/>
<organism evidence="2">
    <name type="scientific">Pycnococcus provasolii</name>
    <dbReference type="NCBI Taxonomy" id="41880"/>
    <lineage>
        <taxon>Eukaryota</taxon>
        <taxon>Viridiplantae</taxon>
        <taxon>Chlorophyta</taxon>
        <taxon>Pseudoscourfieldiophyceae</taxon>
        <taxon>Pseudoscourfieldiales</taxon>
        <taxon>Pycnococcaceae</taxon>
        <taxon>Pycnococcus</taxon>
    </lineage>
</organism>
<dbReference type="SUPFAM" id="SSF54236">
    <property type="entry name" value="Ubiquitin-like"/>
    <property type="match status" value="1"/>
</dbReference>
<gene>
    <name evidence="2" type="ORF">PPRO1471_LOCUS453</name>
    <name evidence="3" type="ORF">PPROV_000243700</name>
</gene>
<dbReference type="Proteomes" id="UP000660262">
    <property type="component" value="Unassembled WGS sequence"/>
</dbReference>
<dbReference type="InterPro" id="IPR040015">
    <property type="entry name" value="UBL3-like"/>
</dbReference>
<dbReference type="EMBL" id="BNJQ01000006">
    <property type="protein sequence ID" value="GHP03682.1"/>
    <property type="molecule type" value="Genomic_DNA"/>
</dbReference>
<dbReference type="InterPro" id="IPR039540">
    <property type="entry name" value="UBL3-like_ubiquitin_dom"/>
</dbReference>
<sequence length="125" mass="12818">MAGPASFSIRFRLVDGVDVGPNLYEASTTVGALKESLLTNWGRSPGAASSQTPSATTEMRLILAGKFLDNAATLEQLRGPMGSPPDSETVVTMHLLISSPPPSAAAGAAGDAEKVTNPCAKCTIM</sequence>
<dbReference type="InterPro" id="IPR029071">
    <property type="entry name" value="Ubiquitin-like_domsf"/>
</dbReference>
<dbReference type="Gene3D" id="3.10.20.90">
    <property type="entry name" value="Phosphatidylinositol 3-kinase Catalytic Subunit, Chain A, domain 1"/>
    <property type="match status" value="1"/>
</dbReference>
<dbReference type="EMBL" id="HBGR01000690">
    <property type="protein sequence ID" value="CAD9367250.1"/>
    <property type="molecule type" value="Transcribed_RNA"/>
</dbReference>